<keyword evidence="1" id="KW-0812">Transmembrane</keyword>
<dbReference type="RefSeq" id="WP_201643807.1">
    <property type="nucleotide sequence ID" value="NZ_CAJHCP010000008.1"/>
</dbReference>
<keyword evidence="1" id="KW-1133">Transmembrane helix</keyword>
<keyword evidence="3" id="KW-1185">Reference proteome</keyword>
<dbReference type="InterPro" id="IPR011724">
    <property type="entry name" value="Cyd_oper_YbgT"/>
</dbReference>
<gene>
    <name evidence="2" type="ORF">LMG28140_03792</name>
</gene>
<protein>
    <recommendedName>
        <fullName evidence="4">Cyd operon protein YbgT</fullName>
    </recommendedName>
</protein>
<dbReference type="EMBL" id="CAJHCP010000008">
    <property type="protein sequence ID" value="CAD6542601.1"/>
    <property type="molecule type" value="Genomic_DNA"/>
</dbReference>
<comment type="caution">
    <text evidence="2">The sequence shown here is derived from an EMBL/GenBank/DDBJ whole genome shotgun (WGS) entry which is preliminary data.</text>
</comment>
<sequence>MWYFSWILGVGVALSFGLINALWLESAGARIDVRRSDRR</sequence>
<evidence type="ECO:0000313" key="3">
    <source>
        <dbReference type="Proteomes" id="UP000598032"/>
    </source>
</evidence>
<dbReference type="NCBIfam" id="TIGR02106">
    <property type="entry name" value="cyd_oper_ybgT"/>
    <property type="match status" value="1"/>
</dbReference>
<accession>A0ABM8NTF5</accession>
<dbReference type="InterPro" id="IPR012994">
    <property type="entry name" value="YbgT_YccB"/>
</dbReference>
<evidence type="ECO:0000313" key="2">
    <source>
        <dbReference type="EMBL" id="CAD6542601.1"/>
    </source>
</evidence>
<evidence type="ECO:0008006" key="4">
    <source>
        <dbReference type="Google" id="ProtNLM"/>
    </source>
</evidence>
<reference evidence="2 3" key="1">
    <citation type="submission" date="2020-10" db="EMBL/GenBank/DDBJ databases">
        <authorList>
            <person name="Peeters C."/>
        </authorList>
    </citation>
    <scope>NUCLEOTIDE SEQUENCE [LARGE SCALE GENOMIC DNA]</scope>
    <source>
        <strain evidence="2 3">LMG 28140</strain>
    </source>
</reference>
<proteinExistence type="predicted"/>
<organism evidence="2 3">
    <name type="scientific">Paraburkholderia metrosideri</name>
    <dbReference type="NCBI Taxonomy" id="580937"/>
    <lineage>
        <taxon>Bacteria</taxon>
        <taxon>Pseudomonadati</taxon>
        <taxon>Pseudomonadota</taxon>
        <taxon>Betaproteobacteria</taxon>
        <taxon>Burkholderiales</taxon>
        <taxon>Burkholderiaceae</taxon>
        <taxon>Paraburkholderia</taxon>
    </lineage>
</organism>
<dbReference type="Pfam" id="PF08173">
    <property type="entry name" value="YbgT_YccB"/>
    <property type="match status" value="1"/>
</dbReference>
<name>A0ABM8NTF5_9BURK</name>
<evidence type="ECO:0000256" key="1">
    <source>
        <dbReference type="SAM" id="Phobius"/>
    </source>
</evidence>
<feature type="transmembrane region" description="Helical" evidence="1">
    <location>
        <begin position="6"/>
        <end position="24"/>
    </location>
</feature>
<dbReference type="Proteomes" id="UP000598032">
    <property type="component" value="Unassembled WGS sequence"/>
</dbReference>
<keyword evidence="1" id="KW-0472">Membrane</keyword>